<dbReference type="AlphaFoldDB" id="A0A382T5X2"/>
<reference evidence="1" key="1">
    <citation type="submission" date="2018-05" db="EMBL/GenBank/DDBJ databases">
        <authorList>
            <person name="Lanie J.A."/>
            <person name="Ng W.-L."/>
            <person name="Kazmierczak K.M."/>
            <person name="Andrzejewski T.M."/>
            <person name="Davidsen T.M."/>
            <person name="Wayne K.J."/>
            <person name="Tettelin H."/>
            <person name="Glass J.I."/>
            <person name="Rusch D."/>
            <person name="Podicherti R."/>
            <person name="Tsui H.-C.T."/>
            <person name="Winkler M.E."/>
        </authorList>
    </citation>
    <scope>NUCLEOTIDE SEQUENCE</scope>
</reference>
<gene>
    <name evidence="1" type="ORF">METZ01_LOCUS369741</name>
</gene>
<protein>
    <submittedName>
        <fullName evidence="1">Uncharacterized protein</fullName>
    </submittedName>
</protein>
<organism evidence="1">
    <name type="scientific">marine metagenome</name>
    <dbReference type="NCBI Taxonomy" id="408172"/>
    <lineage>
        <taxon>unclassified sequences</taxon>
        <taxon>metagenomes</taxon>
        <taxon>ecological metagenomes</taxon>
    </lineage>
</organism>
<sequence length="81" mass="9244">MKIFEFEKNRSVAIDPGDSPIKNCFGTIEGLPIGFNCTEGIFASQDSYGFTVIYLILEQEKKVQFFPEQGESLLRKLLQYD</sequence>
<evidence type="ECO:0000313" key="1">
    <source>
        <dbReference type="EMBL" id="SVD16887.1"/>
    </source>
</evidence>
<proteinExistence type="predicted"/>
<name>A0A382T5X2_9ZZZZ</name>
<dbReference type="EMBL" id="UINC01133765">
    <property type="protein sequence ID" value="SVD16887.1"/>
    <property type="molecule type" value="Genomic_DNA"/>
</dbReference>
<accession>A0A382T5X2</accession>